<keyword evidence="6" id="KW-0479">Metal-binding</keyword>
<evidence type="ECO:0000256" key="8">
    <source>
        <dbReference type="ARBA" id="ARBA00022833"/>
    </source>
</evidence>
<comment type="caution">
    <text evidence="11">The sequence shown here is derived from an EMBL/GenBank/DDBJ whole genome shotgun (WGS) entry which is preliminary data.</text>
</comment>
<dbReference type="InterPro" id="IPR035680">
    <property type="entry name" value="Clx_II_MBL"/>
</dbReference>
<accession>A0A9W7A6P8</accession>
<dbReference type="PANTHER" id="PTHR11935">
    <property type="entry name" value="BETA LACTAMASE DOMAIN"/>
    <property type="match status" value="1"/>
</dbReference>
<name>A0A9W7A6P8_9STRA</name>
<dbReference type="OrthoDB" id="515692at2759"/>
<keyword evidence="12" id="KW-1185">Reference proteome</keyword>
<reference evidence="11" key="1">
    <citation type="submission" date="2022-07" db="EMBL/GenBank/DDBJ databases">
        <title>Genome analysis of Parmales, a sister group of diatoms, reveals the evolutionary specialization of diatoms from phago-mixotrophs to photoautotrophs.</title>
        <authorList>
            <person name="Ban H."/>
            <person name="Sato S."/>
            <person name="Yoshikawa S."/>
            <person name="Kazumasa Y."/>
            <person name="Nakamura Y."/>
            <person name="Ichinomiya M."/>
            <person name="Saitoh K."/>
            <person name="Sato N."/>
            <person name="Blanc-Mathieu R."/>
            <person name="Endo H."/>
            <person name="Kuwata A."/>
            <person name="Ogata H."/>
        </authorList>
    </citation>
    <scope>NUCLEOTIDE SEQUENCE</scope>
</reference>
<comment type="cofactor">
    <cofactor evidence="2">
        <name>Zn(2+)</name>
        <dbReference type="ChEBI" id="CHEBI:29105"/>
    </cofactor>
</comment>
<evidence type="ECO:0000256" key="9">
    <source>
        <dbReference type="ARBA" id="ARBA00031044"/>
    </source>
</evidence>
<dbReference type="AlphaFoldDB" id="A0A9W7A6P8"/>
<sequence length="212" mass="22434">MSAPPISTEIIPILEDNYAYLVTYTPGYAFLVDPADPPLVLEFLQSLPTPPVITHILTTHKHWDHAGGNKKIVEALTPTQPSNPISVVCGALESHATTTLPCSDNDAIALGPHSVTCMHTPAHTNGHMCYYVGTAEPPVVFTGDCMFKGGCGKFFEVREGGRAASCGRGETVGGEVEGRGGWSRVVGDDAEVGGEALVAKVREAKDKGLHNK</sequence>
<dbReference type="PANTHER" id="PTHR11935:SF94">
    <property type="entry name" value="TENZING NORGAY, ISOFORM C"/>
    <property type="match status" value="1"/>
</dbReference>
<proteinExistence type="inferred from homology"/>
<evidence type="ECO:0000256" key="5">
    <source>
        <dbReference type="ARBA" id="ARBA00011917"/>
    </source>
</evidence>
<evidence type="ECO:0000313" key="11">
    <source>
        <dbReference type="EMBL" id="GMH64410.1"/>
    </source>
</evidence>
<comment type="pathway">
    <text evidence="3">Secondary metabolite metabolism; methylglyoxal degradation; (R)-lactate from methylglyoxal: step 2/2.</text>
</comment>
<dbReference type="InterPro" id="IPR001279">
    <property type="entry name" value="Metallo-B-lactamas"/>
</dbReference>
<comment type="similarity">
    <text evidence="4">Belongs to the metallo-beta-lactamase superfamily. Glyoxalase II family.</text>
</comment>
<dbReference type="EMBL" id="BRXZ01002538">
    <property type="protein sequence ID" value="GMH64410.1"/>
    <property type="molecule type" value="Genomic_DNA"/>
</dbReference>
<evidence type="ECO:0000256" key="6">
    <source>
        <dbReference type="ARBA" id="ARBA00022723"/>
    </source>
</evidence>
<evidence type="ECO:0000256" key="4">
    <source>
        <dbReference type="ARBA" id="ARBA00006759"/>
    </source>
</evidence>
<dbReference type="SMART" id="SM00849">
    <property type="entry name" value="Lactamase_B"/>
    <property type="match status" value="1"/>
</dbReference>
<dbReference type="InterPro" id="IPR036866">
    <property type="entry name" value="RibonucZ/Hydroxyglut_hydro"/>
</dbReference>
<dbReference type="Pfam" id="PF00753">
    <property type="entry name" value="Lactamase_B"/>
    <property type="match status" value="1"/>
</dbReference>
<evidence type="ECO:0000313" key="12">
    <source>
        <dbReference type="Proteomes" id="UP001165082"/>
    </source>
</evidence>
<evidence type="ECO:0000256" key="2">
    <source>
        <dbReference type="ARBA" id="ARBA00001947"/>
    </source>
</evidence>
<dbReference type="Gene3D" id="3.60.15.10">
    <property type="entry name" value="Ribonuclease Z/Hydroxyacylglutathione hydrolase-like"/>
    <property type="match status" value="1"/>
</dbReference>
<gene>
    <name evidence="11" type="ORF">TrRE_jg10251</name>
</gene>
<organism evidence="11 12">
    <name type="scientific">Triparma retinervis</name>
    <dbReference type="NCBI Taxonomy" id="2557542"/>
    <lineage>
        <taxon>Eukaryota</taxon>
        <taxon>Sar</taxon>
        <taxon>Stramenopiles</taxon>
        <taxon>Ochrophyta</taxon>
        <taxon>Bolidophyceae</taxon>
        <taxon>Parmales</taxon>
        <taxon>Triparmaceae</taxon>
        <taxon>Triparma</taxon>
    </lineage>
</organism>
<evidence type="ECO:0000256" key="1">
    <source>
        <dbReference type="ARBA" id="ARBA00001623"/>
    </source>
</evidence>
<dbReference type="GO" id="GO:0004416">
    <property type="term" value="F:hydroxyacylglutathione hydrolase activity"/>
    <property type="evidence" value="ECO:0007669"/>
    <property type="project" value="UniProtKB-EC"/>
</dbReference>
<keyword evidence="8" id="KW-0862">Zinc</keyword>
<evidence type="ECO:0000256" key="3">
    <source>
        <dbReference type="ARBA" id="ARBA00004963"/>
    </source>
</evidence>
<feature type="domain" description="Metallo-beta-lactamase" evidence="10">
    <location>
        <begin position="16"/>
        <end position="189"/>
    </location>
</feature>
<dbReference type="GO" id="GO:0046872">
    <property type="term" value="F:metal ion binding"/>
    <property type="evidence" value="ECO:0007669"/>
    <property type="project" value="UniProtKB-KW"/>
</dbReference>
<evidence type="ECO:0000259" key="10">
    <source>
        <dbReference type="SMART" id="SM00849"/>
    </source>
</evidence>
<protein>
    <recommendedName>
        <fullName evidence="5">hydroxyacylglutathione hydrolase</fullName>
        <ecNumber evidence="5">3.1.2.6</ecNumber>
    </recommendedName>
    <alternativeName>
        <fullName evidence="9">Glyoxalase II</fullName>
    </alternativeName>
</protein>
<dbReference type="Proteomes" id="UP001165082">
    <property type="component" value="Unassembled WGS sequence"/>
</dbReference>
<comment type="catalytic activity">
    <reaction evidence="1">
        <text>an S-(2-hydroxyacyl)glutathione + H2O = a 2-hydroxy carboxylate + glutathione + H(+)</text>
        <dbReference type="Rhea" id="RHEA:21864"/>
        <dbReference type="ChEBI" id="CHEBI:15377"/>
        <dbReference type="ChEBI" id="CHEBI:15378"/>
        <dbReference type="ChEBI" id="CHEBI:57925"/>
        <dbReference type="ChEBI" id="CHEBI:58896"/>
        <dbReference type="ChEBI" id="CHEBI:71261"/>
        <dbReference type="EC" id="3.1.2.6"/>
    </reaction>
</comment>
<keyword evidence="7" id="KW-0378">Hydrolase</keyword>
<evidence type="ECO:0000256" key="7">
    <source>
        <dbReference type="ARBA" id="ARBA00022801"/>
    </source>
</evidence>
<dbReference type="EC" id="3.1.2.6" evidence="5"/>
<dbReference type="SUPFAM" id="SSF56281">
    <property type="entry name" value="Metallo-hydrolase/oxidoreductase"/>
    <property type="match status" value="1"/>
</dbReference>
<dbReference type="CDD" id="cd07723">
    <property type="entry name" value="hydroxyacylglutathione_hydrolase_MBL-fold"/>
    <property type="match status" value="1"/>
</dbReference>